<reference evidence="4" key="1">
    <citation type="journal article" date="2019" name="Int. J. Syst. Evol. Microbiol.">
        <title>The Global Catalogue of Microorganisms (GCM) 10K type strain sequencing project: providing services to taxonomists for standard genome sequencing and annotation.</title>
        <authorList>
            <consortium name="The Broad Institute Genomics Platform"/>
            <consortium name="The Broad Institute Genome Sequencing Center for Infectious Disease"/>
            <person name="Wu L."/>
            <person name="Ma J."/>
        </authorList>
    </citation>
    <scope>NUCLEOTIDE SEQUENCE [LARGE SCALE GENOMIC DNA]</scope>
    <source>
        <strain evidence="4">CCM 8653</strain>
    </source>
</reference>
<evidence type="ECO:0000256" key="2">
    <source>
        <dbReference type="SAM" id="Phobius"/>
    </source>
</evidence>
<sequence>MKTPMMAELEGLDPARDLRAPGRADDPALQAILGTERSAVKIRRAPRPALVASAAAAAVVAVAVGVTLTSSLGSPPAYASWTPEPADLSRAAATQAAEPCGTSAHEITDGPDGPAVTEVPVRPVLTEVRGEYTYVVLAGDDAVTECFVTTPADGAQDVVTSDAVVAAGPAAPGARDVTTLQAGTASWSESSTGDGALTSAFGRAGDEVESIELTTDDGQVVRASLDDGWWAAWAPGASSLPPTADVTFTDGTTAQVEIDTGD</sequence>
<feature type="transmembrane region" description="Helical" evidence="2">
    <location>
        <begin position="49"/>
        <end position="68"/>
    </location>
</feature>
<evidence type="ECO:0000313" key="4">
    <source>
        <dbReference type="Proteomes" id="UP000632535"/>
    </source>
</evidence>
<keyword evidence="4" id="KW-1185">Reference proteome</keyword>
<protein>
    <submittedName>
        <fullName evidence="3">Uncharacterized protein</fullName>
    </submittedName>
</protein>
<comment type="caution">
    <text evidence="3">The sequence shown here is derived from an EMBL/GenBank/DDBJ whole genome shotgun (WGS) entry which is preliminary data.</text>
</comment>
<evidence type="ECO:0000313" key="3">
    <source>
        <dbReference type="EMBL" id="GGI09337.1"/>
    </source>
</evidence>
<gene>
    <name evidence="3" type="ORF">GCM10007368_25670</name>
</gene>
<dbReference type="EMBL" id="BMDG01000008">
    <property type="protein sequence ID" value="GGI09337.1"/>
    <property type="molecule type" value="Genomic_DNA"/>
</dbReference>
<keyword evidence="2" id="KW-0472">Membrane</keyword>
<proteinExistence type="predicted"/>
<dbReference type="Proteomes" id="UP000632535">
    <property type="component" value="Unassembled WGS sequence"/>
</dbReference>
<evidence type="ECO:0000256" key="1">
    <source>
        <dbReference type="SAM" id="MobiDB-lite"/>
    </source>
</evidence>
<keyword evidence="2" id="KW-0812">Transmembrane</keyword>
<feature type="region of interest" description="Disordered" evidence="1">
    <location>
        <begin position="98"/>
        <end position="118"/>
    </location>
</feature>
<keyword evidence="2" id="KW-1133">Transmembrane helix</keyword>
<organism evidence="3 4">
    <name type="scientific">Isoptericola cucumis</name>
    <dbReference type="NCBI Taxonomy" id="1776856"/>
    <lineage>
        <taxon>Bacteria</taxon>
        <taxon>Bacillati</taxon>
        <taxon>Actinomycetota</taxon>
        <taxon>Actinomycetes</taxon>
        <taxon>Micrococcales</taxon>
        <taxon>Promicromonosporaceae</taxon>
        <taxon>Isoptericola</taxon>
    </lineage>
</organism>
<name>A0ABQ2B6N6_9MICO</name>
<accession>A0ABQ2B6N6</accession>
<dbReference type="RefSeq" id="WP_188524102.1">
    <property type="nucleotide sequence ID" value="NZ_BMDG01000008.1"/>
</dbReference>